<dbReference type="InterPro" id="IPR047594">
    <property type="entry name" value="MoaC_bact/euk"/>
</dbReference>
<feature type="region of interest" description="Disordered" evidence="7">
    <location>
        <begin position="1"/>
        <end position="31"/>
    </location>
</feature>
<evidence type="ECO:0000256" key="2">
    <source>
        <dbReference type="ARBA" id="ARBA00005046"/>
    </source>
</evidence>
<name>A0A1H1EVG0_9ACTN</name>
<dbReference type="GO" id="GO:0006777">
    <property type="term" value="P:Mo-molybdopterin cofactor biosynthetic process"/>
    <property type="evidence" value="ECO:0007669"/>
    <property type="project" value="UniProtKB-UniRule"/>
</dbReference>
<evidence type="ECO:0000313" key="10">
    <source>
        <dbReference type="Proteomes" id="UP000199301"/>
    </source>
</evidence>
<dbReference type="UniPathway" id="UPA00344"/>
<feature type="binding site" evidence="6">
    <location>
        <begin position="114"/>
        <end position="115"/>
    </location>
    <ligand>
        <name>substrate</name>
    </ligand>
</feature>
<gene>
    <name evidence="6" type="primary">moaC</name>
    <name evidence="9" type="ORF">SAMN04489718_2707</name>
</gene>
<evidence type="ECO:0000256" key="5">
    <source>
        <dbReference type="ARBA" id="ARBA00023239"/>
    </source>
</evidence>
<dbReference type="Pfam" id="PF01967">
    <property type="entry name" value="MoaC"/>
    <property type="match status" value="1"/>
</dbReference>
<proteinExistence type="inferred from homology"/>
<protein>
    <recommendedName>
        <fullName evidence="3 6">Cyclic pyranopterin monophosphate synthase</fullName>
        <ecNumber evidence="3 6">4.6.1.17</ecNumber>
    </recommendedName>
    <alternativeName>
        <fullName evidence="6">Molybdenum cofactor biosynthesis protein C</fullName>
    </alternativeName>
</protein>
<comment type="pathway">
    <text evidence="2 6">Cofactor biosynthesis; molybdopterin biosynthesis.</text>
</comment>
<feature type="compositionally biased region" description="Basic and acidic residues" evidence="7">
    <location>
        <begin position="1"/>
        <end position="28"/>
    </location>
</feature>
<dbReference type="Proteomes" id="UP000199301">
    <property type="component" value="Unassembled WGS sequence"/>
</dbReference>
<comment type="function">
    <text evidence="6">Catalyzes the conversion of (8S)-3',8-cyclo-7,8-dihydroguanosine 5'-triphosphate to cyclic pyranopterin monophosphate (cPMP).</text>
</comment>
<dbReference type="HAMAP" id="MF_01224_B">
    <property type="entry name" value="MoaC_B"/>
    <property type="match status" value="1"/>
</dbReference>
<comment type="catalytic activity">
    <reaction evidence="1 6">
        <text>(8S)-3',8-cyclo-7,8-dihydroguanosine 5'-triphosphate = cyclic pyranopterin phosphate + diphosphate</text>
        <dbReference type="Rhea" id="RHEA:49580"/>
        <dbReference type="ChEBI" id="CHEBI:33019"/>
        <dbReference type="ChEBI" id="CHEBI:59648"/>
        <dbReference type="ChEBI" id="CHEBI:131766"/>
        <dbReference type="EC" id="4.6.1.17"/>
    </reaction>
</comment>
<evidence type="ECO:0000256" key="3">
    <source>
        <dbReference type="ARBA" id="ARBA00012575"/>
    </source>
</evidence>
<dbReference type="GO" id="GO:0061799">
    <property type="term" value="F:cyclic pyranopterin monophosphate synthase activity"/>
    <property type="evidence" value="ECO:0007669"/>
    <property type="project" value="UniProtKB-UniRule"/>
</dbReference>
<dbReference type="NCBIfam" id="NF006870">
    <property type="entry name" value="PRK09364.1"/>
    <property type="match status" value="1"/>
</dbReference>
<keyword evidence="5 6" id="KW-0456">Lyase</keyword>
<dbReference type="InterPro" id="IPR023045">
    <property type="entry name" value="MoaC"/>
</dbReference>
<sequence length="163" mass="17143">MASEQELTHVDESGAARMVDVGDKESTARRAVASGTLRTTPEVVTRLRGDDLPKGDALATARIAGIMATKRTSDLVPLCHPIAIAGVDVELTTAEDRVDITATVRTTDRTGVEMEALTAVTGAGLALHDMVKALDPAAVLDGVRVERKEGGKTGLWVRDDARG</sequence>
<feature type="domain" description="Molybdopterin cofactor biosynthesis C (MoaC)" evidence="8">
    <location>
        <begin position="18"/>
        <end position="151"/>
    </location>
</feature>
<organism evidence="9 10">
    <name type="scientific">Actinopolyspora saharensis</name>
    <dbReference type="NCBI Taxonomy" id="995062"/>
    <lineage>
        <taxon>Bacteria</taxon>
        <taxon>Bacillati</taxon>
        <taxon>Actinomycetota</taxon>
        <taxon>Actinomycetes</taxon>
        <taxon>Actinopolysporales</taxon>
        <taxon>Actinopolysporaceae</taxon>
        <taxon>Actinopolyspora</taxon>
    </lineage>
</organism>
<feature type="binding site" evidence="6">
    <location>
        <begin position="78"/>
        <end position="80"/>
    </location>
    <ligand>
        <name>substrate</name>
    </ligand>
</feature>
<dbReference type="PANTHER" id="PTHR22960:SF29">
    <property type="entry name" value="CYCLIC PYRANOPTERIN MONOPHOSPHATE SYNTHASE"/>
    <property type="match status" value="1"/>
</dbReference>
<dbReference type="RefSeq" id="WP_092524396.1">
    <property type="nucleotide sequence ID" value="NZ_FNKO01000002.1"/>
</dbReference>
<dbReference type="OrthoDB" id="9794429at2"/>
<comment type="subunit">
    <text evidence="6">Homohexamer; trimer of dimers.</text>
</comment>
<dbReference type="InterPro" id="IPR002820">
    <property type="entry name" value="Mopterin_CF_biosynth-C_dom"/>
</dbReference>
<dbReference type="STRING" id="995062.SAMN04489718_2707"/>
<feature type="active site" evidence="6">
    <location>
        <position position="129"/>
    </location>
</feature>
<evidence type="ECO:0000259" key="8">
    <source>
        <dbReference type="Pfam" id="PF01967"/>
    </source>
</evidence>
<dbReference type="NCBIfam" id="TIGR00581">
    <property type="entry name" value="moaC"/>
    <property type="match status" value="1"/>
</dbReference>
<evidence type="ECO:0000313" key="9">
    <source>
        <dbReference type="EMBL" id="SDQ92717.1"/>
    </source>
</evidence>
<accession>A0A1H1EVG0</accession>
<dbReference type="SUPFAM" id="SSF55040">
    <property type="entry name" value="Molybdenum cofactor biosynthesis protein C, MoaC"/>
    <property type="match status" value="1"/>
</dbReference>
<dbReference type="InterPro" id="IPR036522">
    <property type="entry name" value="MoaC_sf"/>
</dbReference>
<evidence type="ECO:0000256" key="6">
    <source>
        <dbReference type="HAMAP-Rule" id="MF_01224"/>
    </source>
</evidence>
<keyword evidence="10" id="KW-1185">Reference proteome</keyword>
<dbReference type="AlphaFoldDB" id="A0A1H1EVG0"/>
<comment type="similarity">
    <text evidence="6">Belongs to the MoaC family.</text>
</comment>
<dbReference type="InterPro" id="IPR050105">
    <property type="entry name" value="MoCo_biosynth_MoaA/MoaC"/>
</dbReference>
<evidence type="ECO:0000256" key="4">
    <source>
        <dbReference type="ARBA" id="ARBA00023150"/>
    </source>
</evidence>
<dbReference type="Gene3D" id="3.30.70.640">
    <property type="entry name" value="Molybdopterin cofactor biosynthesis C (MoaC) domain"/>
    <property type="match status" value="1"/>
</dbReference>
<dbReference type="PANTHER" id="PTHR22960">
    <property type="entry name" value="MOLYBDOPTERIN COFACTOR SYNTHESIS PROTEIN A"/>
    <property type="match status" value="1"/>
</dbReference>
<evidence type="ECO:0000256" key="7">
    <source>
        <dbReference type="SAM" id="MobiDB-lite"/>
    </source>
</evidence>
<dbReference type="EMBL" id="FNKO01000002">
    <property type="protein sequence ID" value="SDQ92717.1"/>
    <property type="molecule type" value="Genomic_DNA"/>
</dbReference>
<reference evidence="10" key="1">
    <citation type="submission" date="2016-10" db="EMBL/GenBank/DDBJ databases">
        <authorList>
            <person name="Varghese N."/>
            <person name="Submissions S."/>
        </authorList>
    </citation>
    <scope>NUCLEOTIDE SEQUENCE [LARGE SCALE GENOMIC DNA]</scope>
    <source>
        <strain evidence="10">DSM 45459</strain>
    </source>
</reference>
<keyword evidence="4 6" id="KW-0501">Molybdenum cofactor biosynthesis</keyword>
<dbReference type="EC" id="4.6.1.17" evidence="3 6"/>
<evidence type="ECO:0000256" key="1">
    <source>
        <dbReference type="ARBA" id="ARBA00001637"/>
    </source>
</evidence>
<dbReference type="CDD" id="cd01420">
    <property type="entry name" value="MoaC_PE"/>
    <property type="match status" value="1"/>
</dbReference>